<comment type="caution">
    <text evidence="3">The sequence shown here is derived from an EMBL/GenBank/DDBJ whole genome shotgun (WGS) entry which is preliminary data.</text>
</comment>
<evidence type="ECO:0000313" key="3">
    <source>
        <dbReference type="EMBL" id="CAB9527608.1"/>
    </source>
</evidence>
<accession>A0A9N8HYM7</accession>
<gene>
    <name evidence="3" type="ORF">SEMRO_2027_G311710.1</name>
</gene>
<organism evidence="3 4">
    <name type="scientific">Seminavis robusta</name>
    <dbReference type="NCBI Taxonomy" id="568900"/>
    <lineage>
        <taxon>Eukaryota</taxon>
        <taxon>Sar</taxon>
        <taxon>Stramenopiles</taxon>
        <taxon>Ochrophyta</taxon>
        <taxon>Bacillariophyta</taxon>
        <taxon>Bacillariophyceae</taxon>
        <taxon>Bacillariophycidae</taxon>
        <taxon>Naviculales</taxon>
        <taxon>Naviculaceae</taxon>
        <taxon>Seminavis</taxon>
    </lineage>
</organism>
<protein>
    <submittedName>
        <fullName evidence="3">Uncharacterized protein</fullName>
    </submittedName>
</protein>
<dbReference type="OrthoDB" id="45191at2759"/>
<name>A0A9N8HYM7_9STRA</name>
<evidence type="ECO:0000256" key="1">
    <source>
        <dbReference type="SAM" id="Coils"/>
    </source>
</evidence>
<evidence type="ECO:0000313" key="4">
    <source>
        <dbReference type="Proteomes" id="UP001153069"/>
    </source>
</evidence>
<keyword evidence="1" id="KW-0175">Coiled coil</keyword>
<keyword evidence="4" id="KW-1185">Reference proteome</keyword>
<evidence type="ECO:0000256" key="2">
    <source>
        <dbReference type="SAM" id="SignalP"/>
    </source>
</evidence>
<feature type="coiled-coil region" evidence="1">
    <location>
        <begin position="224"/>
        <end position="304"/>
    </location>
</feature>
<dbReference type="AlphaFoldDB" id="A0A9N8HYM7"/>
<dbReference type="EMBL" id="CAICTM010002025">
    <property type="protein sequence ID" value="CAB9527608.1"/>
    <property type="molecule type" value="Genomic_DNA"/>
</dbReference>
<proteinExistence type="predicted"/>
<feature type="chain" id="PRO_5040388243" evidence="2">
    <location>
        <begin position="23"/>
        <end position="723"/>
    </location>
</feature>
<dbReference type="Proteomes" id="UP001153069">
    <property type="component" value="Unassembled WGS sequence"/>
</dbReference>
<feature type="signal peptide" evidence="2">
    <location>
        <begin position="1"/>
        <end position="22"/>
    </location>
</feature>
<reference evidence="3" key="1">
    <citation type="submission" date="2020-06" db="EMBL/GenBank/DDBJ databases">
        <authorList>
            <consortium name="Plant Systems Biology data submission"/>
        </authorList>
    </citation>
    <scope>NUCLEOTIDE SEQUENCE</scope>
    <source>
        <strain evidence="3">D6</strain>
    </source>
</reference>
<sequence length="723" mass="81245">MMSSMLRRCLLAAFALITGGAAFVSRPNPTSRDYRVPVLFASSKALDVVRERQTRLALVEAQLSLKKGASLQEILVVGQLRLSINTTSTSSNTDRYRSCVVLSTTREEQKLDTDEVIPAVLLPLTSPAQLKLLSFAKASRPLSKSVLLGLNALLVNRDGALFDNLPWSLWSVDPQERNYDAAKNPIDAKFHLGKRDAYNRLMGKDWQGRSLSIGNMALRLKYMLEREQDDEEDQEQTAESVQEATSKFSLAQRILEVQIRELEMDLAEWDYQLAVARNNQPDQVEEVEQERQSCQTQLDENREKLKALLEPVELADEASTPTGIIISILNEVADWTTDYGKNKAPYRGAMGYAPMLDTMDDIEGSTLPYTSPYDVLKEILDDQLNCEVIGAVLENSSLLEGTLALEGALILRRKTAQKTINLAGEELIVNDQEEDFGNQGGKGGETMLVECDGDEALAMALTCKVPIHLEPGIWDRANVLVSQLKTEKEATHIKDVLPLWKARNPELTVRNEGDAQTKETEETSSPIRIPRTTTSLFDSIFEPTPENAPSGLFPTDNPIQSLDQYDELNNEGKARTLMTISNFNGKLPRPRVLRKEEATRRGMNTLDDLLVPLIDESARRQYLMRDAELRGDTETLEQLRNEKTKRQIAKENAEVARAVGDDDATERWEAEAELYGDLRADVTQDEGAYSRFLDRDEWYERSRRAQAKKLDKKKFGTLLDGIE</sequence>
<keyword evidence="2" id="KW-0732">Signal</keyword>